<organism evidence="4 5">
    <name type="scientific">Phaeodactylum tricornutum (strain CCAP 1055/1)</name>
    <dbReference type="NCBI Taxonomy" id="556484"/>
    <lineage>
        <taxon>Eukaryota</taxon>
        <taxon>Sar</taxon>
        <taxon>Stramenopiles</taxon>
        <taxon>Ochrophyta</taxon>
        <taxon>Bacillariophyta</taxon>
        <taxon>Bacillariophyceae</taxon>
        <taxon>Bacillariophycidae</taxon>
        <taxon>Naviculales</taxon>
        <taxon>Phaeodactylaceae</taxon>
        <taxon>Phaeodactylum</taxon>
    </lineage>
</organism>
<gene>
    <name evidence="4" type="ORF">PHATRDRAFT_38929</name>
</gene>
<proteinExistence type="predicted"/>
<keyword evidence="2" id="KW-0472">Membrane</keyword>
<keyword evidence="3" id="KW-0732">Signal</keyword>
<dbReference type="Proteomes" id="UP000000759">
    <property type="component" value="Chromosome 17"/>
</dbReference>
<keyword evidence="2" id="KW-0812">Transmembrane</keyword>
<dbReference type="EMBL" id="CM000619">
    <property type="protein sequence ID" value="EEC45599.1"/>
    <property type="molecule type" value="Genomic_DNA"/>
</dbReference>
<feature type="signal peptide" evidence="3">
    <location>
        <begin position="1"/>
        <end position="22"/>
    </location>
</feature>
<evidence type="ECO:0000256" key="1">
    <source>
        <dbReference type="SAM" id="MobiDB-lite"/>
    </source>
</evidence>
<feature type="compositionally biased region" description="Acidic residues" evidence="1">
    <location>
        <begin position="68"/>
        <end position="77"/>
    </location>
</feature>
<evidence type="ECO:0000256" key="2">
    <source>
        <dbReference type="SAM" id="Phobius"/>
    </source>
</evidence>
<protein>
    <submittedName>
        <fullName evidence="4">Uncharacterized protein</fullName>
    </submittedName>
</protein>
<reference evidence="5" key="2">
    <citation type="submission" date="2008-08" db="EMBL/GenBank/DDBJ databases">
        <authorList>
            <consortium name="Diatom Consortium"/>
            <person name="Grigoriev I."/>
            <person name="Grimwood J."/>
            <person name="Kuo A."/>
            <person name="Otillar R.P."/>
            <person name="Salamov A."/>
            <person name="Detter J.C."/>
            <person name="Lindquist E."/>
            <person name="Shapiro H."/>
            <person name="Lucas S."/>
            <person name="Glavina del Rio T."/>
            <person name="Pitluck S."/>
            <person name="Rokhsar D."/>
            <person name="Bowler C."/>
        </authorList>
    </citation>
    <scope>GENOME REANNOTATION</scope>
    <source>
        <strain evidence="5">CCAP 1055/1</strain>
    </source>
</reference>
<evidence type="ECO:0000313" key="4">
    <source>
        <dbReference type="EMBL" id="EEC45599.1"/>
    </source>
</evidence>
<keyword evidence="5" id="KW-1185">Reference proteome</keyword>
<evidence type="ECO:0000256" key="3">
    <source>
        <dbReference type="SAM" id="SignalP"/>
    </source>
</evidence>
<feature type="non-terminal residue" evidence="4">
    <location>
        <position position="201"/>
    </location>
</feature>
<feature type="region of interest" description="Disordered" evidence="1">
    <location>
        <begin position="62"/>
        <end position="152"/>
    </location>
</feature>
<reference evidence="4 5" key="1">
    <citation type="journal article" date="2008" name="Nature">
        <title>The Phaeodactylum genome reveals the evolutionary history of diatom genomes.</title>
        <authorList>
            <person name="Bowler C."/>
            <person name="Allen A.E."/>
            <person name="Badger J.H."/>
            <person name="Grimwood J."/>
            <person name="Jabbari K."/>
            <person name="Kuo A."/>
            <person name="Maheswari U."/>
            <person name="Martens C."/>
            <person name="Maumus F."/>
            <person name="Otillar R.P."/>
            <person name="Rayko E."/>
            <person name="Salamov A."/>
            <person name="Vandepoele K."/>
            <person name="Beszteri B."/>
            <person name="Gruber A."/>
            <person name="Heijde M."/>
            <person name="Katinka M."/>
            <person name="Mock T."/>
            <person name="Valentin K."/>
            <person name="Verret F."/>
            <person name="Berges J.A."/>
            <person name="Brownlee C."/>
            <person name="Cadoret J.P."/>
            <person name="Chiovitti A."/>
            <person name="Choi C.J."/>
            <person name="Coesel S."/>
            <person name="De Martino A."/>
            <person name="Detter J.C."/>
            <person name="Durkin C."/>
            <person name="Falciatore A."/>
            <person name="Fournet J."/>
            <person name="Haruta M."/>
            <person name="Huysman M.J."/>
            <person name="Jenkins B.D."/>
            <person name="Jiroutova K."/>
            <person name="Jorgensen R.E."/>
            <person name="Joubert Y."/>
            <person name="Kaplan A."/>
            <person name="Kroger N."/>
            <person name="Kroth P.G."/>
            <person name="La Roche J."/>
            <person name="Lindquist E."/>
            <person name="Lommer M."/>
            <person name="Martin-Jezequel V."/>
            <person name="Lopez P.J."/>
            <person name="Lucas S."/>
            <person name="Mangogna M."/>
            <person name="McGinnis K."/>
            <person name="Medlin L.K."/>
            <person name="Montsant A."/>
            <person name="Oudot-Le Secq M.P."/>
            <person name="Napoli C."/>
            <person name="Obornik M."/>
            <person name="Parker M.S."/>
            <person name="Petit J.L."/>
            <person name="Porcel B.M."/>
            <person name="Poulsen N."/>
            <person name="Robison M."/>
            <person name="Rychlewski L."/>
            <person name="Rynearson T.A."/>
            <person name="Schmutz J."/>
            <person name="Shapiro H."/>
            <person name="Siaut M."/>
            <person name="Stanley M."/>
            <person name="Sussman M.R."/>
            <person name="Taylor A.R."/>
            <person name="Vardi A."/>
            <person name="von Dassow P."/>
            <person name="Vyverman W."/>
            <person name="Willis A."/>
            <person name="Wyrwicz L.S."/>
            <person name="Rokhsar D.S."/>
            <person name="Weissenbach J."/>
            <person name="Armbrust E.V."/>
            <person name="Green B.R."/>
            <person name="Van de Peer Y."/>
            <person name="Grigoriev I.V."/>
        </authorList>
    </citation>
    <scope>NUCLEOTIDE SEQUENCE [LARGE SCALE GENOMIC DNA]</scope>
    <source>
        <strain evidence="4 5">CCAP 1055/1</strain>
    </source>
</reference>
<accession>B7G785</accession>
<evidence type="ECO:0000313" key="5">
    <source>
        <dbReference type="Proteomes" id="UP000000759"/>
    </source>
</evidence>
<name>B7G785_PHATC</name>
<dbReference type="KEGG" id="pti:PHATRDRAFT_38929"/>
<feature type="compositionally biased region" description="Basic and acidic residues" evidence="1">
    <location>
        <begin position="78"/>
        <end position="102"/>
    </location>
</feature>
<dbReference type="GeneID" id="7203753"/>
<dbReference type="PaxDb" id="2850-Phatr38929"/>
<feature type="compositionally biased region" description="Polar residues" evidence="1">
    <location>
        <begin position="128"/>
        <end position="150"/>
    </location>
</feature>
<feature type="transmembrane region" description="Helical" evidence="2">
    <location>
        <begin position="170"/>
        <end position="193"/>
    </location>
</feature>
<feature type="chain" id="PRO_5002855511" evidence="3">
    <location>
        <begin position="23"/>
        <end position="201"/>
    </location>
</feature>
<dbReference type="RefSeq" id="XP_002182863.1">
    <property type="nucleotide sequence ID" value="XM_002182827.1"/>
</dbReference>
<dbReference type="AlphaFoldDB" id="B7G785"/>
<dbReference type="HOGENOM" id="CLU_1252790_0_0_1"/>
<keyword evidence="2" id="KW-1133">Transmembrane helix</keyword>
<dbReference type="InParanoid" id="B7G785"/>
<sequence>MSKIRALVVSFHVALLLRNSSAFLGQKVLGRRTSRTLSLPASPDDDLKGGRDLAREFYEQVRKRESYPEADFDELSELPEKKSAPMEPIDQRPPAKEIKEQQNKNVAKPSAPPGSRPNYFKPRKFTGASPSPTDGGSLFSSEQAEPTENSAVFRERQQEFRLAGNFERTFGLQVALVAFLTSIIVVVGLSGGITDGSDRDF</sequence>